<reference evidence="1 2" key="1">
    <citation type="submission" date="2016-11" db="EMBL/GenBank/DDBJ databases">
        <title>Trade-off between light-utilization and light-protection in marine flavobacteria.</title>
        <authorList>
            <person name="Kumagai Y."/>
        </authorList>
    </citation>
    <scope>NUCLEOTIDE SEQUENCE [LARGE SCALE GENOMIC DNA]</scope>
    <source>
        <strain evidence="1 2">JCM 13191</strain>
    </source>
</reference>
<dbReference type="STRING" id="331648.BST97_14780"/>
<gene>
    <name evidence="1" type="ORF">BST97_14780</name>
</gene>
<dbReference type="Proteomes" id="UP000193431">
    <property type="component" value="Chromosome"/>
</dbReference>
<dbReference type="OrthoDB" id="1436588at2"/>
<dbReference type="AlphaFoldDB" id="A0A1W6MNJ8"/>
<keyword evidence="2" id="KW-1185">Reference proteome</keyword>
<sequence>MLYNVSYNDRKIDREIKELVGNQLTLRERWKLKGSGSPKLYITASSIHIHNLMVLDINANTCNIEIREKGIIVRFRSLLETYALPIPFYKLTIYKGRAQEYSVYKDNYFVKVKADKKNIHQFFDKVQLRKGEQGFEYVDDL</sequence>
<proteinExistence type="predicted"/>
<accession>A0A1W6MNJ8</accession>
<dbReference type="EMBL" id="CP019344">
    <property type="protein sequence ID" value="ARN79147.1"/>
    <property type="molecule type" value="Genomic_DNA"/>
</dbReference>
<dbReference type="RefSeq" id="WP_085767952.1">
    <property type="nucleotide sequence ID" value="NZ_CP019344.1"/>
</dbReference>
<organism evidence="1 2">
    <name type="scientific">Nonlabens spongiae</name>
    <dbReference type="NCBI Taxonomy" id="331648"/>
    <lineage>
        <taxon>Bacteria</taxon>
        <taxon>Pseudomonadati</taxon>
        <taxon>Bacteroidota</taxon>
        <taxon>Flavobacteriia</taxon>
        <taxon>Flavobacteriales</taxon>
        <taxon>Flavobacteriaceae</taxon>
        <taxon>Nonlabens</taxon>
    </lineage>
</organism>
<protein>
    <submittedName>
        <fullName evidence="1">Uncharacterized protein</fullName>
    </submittedName>
</protein>
<evidence type="ECO:0000313" key="1">
    <source>
        <dbReference type="EMBL" id="ARN79147.1"/>
    </source>
</evidence>
<name>A0A1W6MNJ8_9FLAO</name>
<evidence type="ECO:0000313" key="2">
    <source>
        <dbReference type="Proteomes" id="UP000193431"/>
    </source>
</evidence>